<dbReference type="Pfam" id="PF00505">
    <property type="entry name" value="HMG_box"/>
    <property type="match status" value="1"/>
</dbReference>
<dbReference type="VEuPathDB" id="FungiDB:RhiirFUN_025533"/>
<dbReference type="GO" id="GO:0005634">
    <property type="term" value="C:nucleus"/>
    <property type="evidence" value="ECO:0007669"/>
    <property type="project" value="UniProtKB-UniRule"/>
</dbReference>
<dbReference type="InterPro" id="IPR009071">
    <property type="entry name" value="HMG_box_dom"/>
</dbReference>
<accession>A0A1B1EVY0</accession>
<dbReference type="VEuPathDB" id="FungiDB:RhiirA1_332559"/>
<dbReference type="Gene3D" id="1.10.30.10">
    <property type="entry name" value="High mobility group box domain"/>
    <property type="match status" value="1"/>
</dbReference>
<name>A0A1B1EVY0_9GLOM</name>
<feature type="DNA-binding region" description="HMG box" evidence="1">
    <location>
        <begin position="61"/>
        <end position="129"/>
    </location>
</feature>
<gene>
    <name evidence="3" type="primary">HMG61</name>
</gene>
<evidence type="ECO:0000313" key="3">
    <source>
        <dbReference type="EMBL" id="ANQ32969.1"/>
    </source>
</evidence>
<evidence type="ECO:0000259" key="2">
    <source>
        <dbReference type="PROSITE" id="PS50118"/>
    </source>
</evidence>
<evidence type="ECO:0000256" key="1">
    <source>
        <dbReference type="PROSITE-ProRule" id="PRU00267"/>
    </source>
</evidence>
<dbReference type="SUPFAM" id="SSF47095">
    <property type="entry name" value="HMG-box"/>
    <property type="match status" value="1"/>
</dbReference>
<dbReference type="VEuPathDB" id="FungiDB:FUN_015236"/>
<keyword evidence="1" id="KW-0238">DNA-binding</keyword>
<keyword evidence="1" id="KW-0539">Nucleus</keyword>
<dbReference type="InterPro" id="IPR036910">
    <property type="entry name" value="HMG_box_dom_sf"/>
</dbReference>
<sequence>MDPRLQFRAPYLGLLGLTKEPLAPKLLISFKALLKSISSTKKCQKSEIISIVNEAGNEADKVWSPNAFIIYRREKKAKHNDVFSKRTEAEISKVVGKMWQNEPEDTKDMYYRLAEHAKEKHLEKYSGYIFIAIKRLKNC</sequence>
<dbReference type="PROSITE" id="PS50118">
    <property type="entry name" value="HMG_BOX_2"/>
    <property type="match status" value="1"/>
</dbReference>
<protein>
    <submittedName>
        <fullName evidence="3">MATA-HMG</fullName>
    </submittedName>
</protein>
<evidence type="ECO:0000313" key="4">
    <source>
        <dbReference type="EMBL" id="ANQ32970.1"/>
    </source>
</evidence>
<proteinExistence type="predicted"/>
<dbReference type="GO" id="GO:0003677">
    <property type="term" value="F:DNA binding"/>
    <property type="evidence" value="ECO:0007669"/>
    <property type="project" value="UniProtKB-UniRule"/>
</dbReference>
<organism evidence="3">
    <name type="scientific">Rhizophagus irregularis</name>
    <dbReference type="NCBI Taxonomy" id="588596"/>
    <lineage>
        <taxon>Eukaryota</taxon>
        <taxon>Fungi</taxon>
        <taxon>Fungi incertae sedis</taxon>
        <taxon>Mucoromycota</taxon>
        <taxon>Glomeromycotina</taxon>
        <taxon>Glomeromycetes</taxon>
        <taxon>Glomerales</taxon>
        <taxon>Glomeraceae</taxon>
        <taxon>Rhizophagus</taxon>
    </lineage>
</organism>
<dbReference type="EMBL" id="KT212095">
    <property type="protein sequence ID" value="ANQ32970.1"/>
    <property type="molecule type" value="Genomic_DNA"/>
</dbReference>
<dbReference type="CDD" id="cd01389">
    <property type="entry name" value="HMG-box_ROX1-like"/>
    <property type="match status" value="1"/>
</dbReference>
<feature type="domain" description="HMG box" evidence="2">
    <location>
        <begin position="61"/>
        <end position="129"/>
    </location>
</feature>
<dbReference type="SMART" id="SM00398">
    <property type="entry name" value="HMG"/>
    <property type="match status" value="1"/>
</dbReference>
<reference evidence="3" key="1">
    <citation type="submission" date="2015-06" db="EMBL/GenBank/DDBJ databases">
        <title>Evolution and Diversity of Sexually-Related Genes in an Arbuscular Mycorrhizal Fungi.</title>
        <authorList>
            <person name="Charron P."/>
            <person name="Marton T."/>
            <person name="Corradi N."/>
        </authorList>
    </citation>
    <scope>NUCLEOTIDE SEQUENCE</scope>
    <source>
        <strain evidence="3">A5</strain>
        <strain evidence="4">B3</strain>
    </source>
</reference>
<dbReference type="EMBL" id="KT212094">
    <property type="protein sequence ID" value="ANQ32969.1"/>
    <property type="molecule type" value="Genomic_DNA"/>
</dbReference>
<dbReference type="AlphaFoldDB" id="A0A1B1EVY0"/>